<name>A0A6D2IQM9_9BRAS</name>
<evidence type="ECO:0000259" key="3">
    <source>
        <dbReference type="Pfam" id="PF22926"/>
    </source>
</evidence>
<reference evidence="4" key="1">
    <citation type="submission" date="2020-01" db="EMBL/GenBank/DDBJ databases">
        <authorList>
            <person name="Mishra B."/>
        </authorList>
    </citation>
    <scope>NUCLEOTIDE SEQUENCE [LARGE SCALE GENOMIC DNA]</scope>
</reference>
<accession>A0A6D2IQM9</accession>
<evidence type="ECO:0000256" key="1">
    <source>
        <dbReference type="ARBA" id="ARBA00022737"/>
    </source>
</evidence>
<dbReference type="PANTHER" id="PTHR32410">
    <property type="entry name" value="CYSTEINE/HISTIDINE-RICH C1 DOMAIN FAMILY PROTEIN"/>
    <property type="match status" value="1"/>
</dbReference>
<dbReference type="InterPro" id="IPR004146">
    <property type="entry name" value="DC1"/>
</dbReference>
<proteinExistence type="predicted"/>
<keyword evidence="5" id="KW-1185">Reference proteome</keyword>
<evidence type="ECO:0000313" key="5">
    <source>
        <dbReference type="Proteomes" id="UP000467841"/>
    </source>
</evidence>
<evidence type="ECO:0000313" key="4">
    <source>
        <dbReference type="EMBL" id="CAA7027932.1"/>
    </source>
</evidence>
<feature type="domain" description="DC1-like C-terminal" evidence="3">
    <location>
        <begin position="79"/>
        <end position="122"/>
    </location>
</feature>
<dbReference type="OrthoDB" id="1113880at2759"/>
<dbReference type="Proteomes" id="UP000467841">
    <property type="component" value="Unassembled WGS sequence"/>
</dbReference>
<dbReference type="InterPro" id="IPR054483">
    <property type="entry name" value="DC1-like_CT"/>
</dbReference>
<dbReference type="EMBL" id="CACVBM020001063">
    <property type="protein sequence ID" value="CAA7027932.1"/>
    <property type="molecule type" value="Genomic_DNA"/>
</dbReference>
<dbReference type="Pfam" id="PF03107">
    <property type="entry name" value="C1_2"/>
    <property type="match status" value="1"/>
</dbReference>
<dbReference type="PANTHER" id="PTHR32410:SF176">
    <property type="entry name" value="CHP-RICH ZINC FINGER PROTEIN-LIKE-RELATED"/>
    <property type="match status" value="1"/>
</dbReference>
<dbReference type="AlphaFoldDB" id="A0A6D2IQM9"/>
<dbReference type="SUPFAM" id="SSF57889">
    <property type="entry name" value="Cysteine-rich domain"/>
    <property type="match status" value="1"/>
</dbReference>
<dbReference type="Pfam" id="PF22926">
    <property type="entry name" value="C1-like_CT"/>
    <property type="match status" value="1"/>
</dbReference>
<gene>
    <name evidence="4" type="ORF">MERR_LOCUS15167</name>
</gene>
<organism evidence="4 5">
    <name type="scientific">Microthlaspi erraticum</name>
    <dbReference type="NCBI Taxonomy" id="1685480"/>
    <lineage>
        <taxon>Eukaryota</taxon>
        <taxon>Viridiplantae</taxon>
        <taxon>Streptophyta</taxon>
        <taxon>Embryophyta</taxon>
        <taxon>Tracheophyta</taxon>
        <taxon>Spermatophyta</taxon>
        <taxon>Magnoliopsida</taxon>
        <taxon>eudicotyledons</taxon>
        <taxon>Gunneridae</taxon>
        <taxon>Pentapetalae</taxon>
        <taxon>rosids</taxon>
        <taxon>malvids</taxon>
        <taxon>Brassicales</taxon>
        <taxon>Brassicaceae</taxon>
        <taxon>Coluteocarpeae</taxon>
        <taxon>Microthlaspi</taxon>
    </lineage>
</organism>
<dbReference type="InterPro" id="IPR046349">
    <property type="entry name" value="C1-like_sf"/>
</dbReference>
<feature type="domain" description="DC1" evidence="2">
    <location>
        <begin position="14"/>
        <end position="62"/>
    </location>
</feature>
<sequence length="125" mass="14068">MECATLPRRLKHKCDDHVLSLHHGAENSNGHLWCDVCEGKTDPTVWFYGCDDCEVTLHIECVLGDMYYLKPGNEYVGGELVPNNGMSRPICRVCEKHCIIPFLLKMTIASDSSVVYVCSIFCGQR</sequence>
<keyword evidence="1" id="KW-0677">Repeat</keyword>
<protein>
    <submittedName>
        <fullName evidence="4">Uncharacterized protein</fullName>
    </submittedName>
</protein>
<evidence type="ECO:0000259" key="2">
    <source>
        <dbReference type="Pfam" id="PF03107"/>
    </source>
</evidence>
<comment type="caution">
    <text evidence="4">The sequence shown here is derived from an EMBL/GenBank/DDBJ whole genome shotgun (WGS) entry which is preliminary data.</text>
</comment>
<dbReference type="InterPro" id="IPR053192">
    <property type="entry name" value="Vacuole_Formation_Reg"/>
</dbReference>